<gene>
    <name evidence="2" type="ORF">Sru01_07960</name>
</gene>
<evidence type="ECO:0008006" key="4">
    <source>
        <dbReference type="Google" id="ProtNLM"/>
    </source>
</evidence>
<organism evidence="2 3">
    <name type="scientific">Sphaerisporangium rufum</name>
    <dbReference type="NCBI Taxonomy" id="1381558"/>
    <lineage>
        <taxon>Bacteria</taxon>
        <taxon>Bacillati</taxon>
        <taxon>Actinomycetota</taxon>
        <taxon>Actinomycetes</taxon>
        <taxon>Streptosporangiales</taxon>
        <taxon>Streptosporangiaceae</taxon>
        <taxon>Sphaerisporangium</taxon>
    </lineage>
</organism>
<proteinExistence type="predicted"/>
<name>A0A919QXB8_9ACTN</name>
<dbReference type="EMBL" id="BOOU01000012">
    <property type="protein sequence ID" value="GII75814.1"/>
    <property type="molecule type" value="Genomic_DNA"/>
</dbReference>
<evidence type="ECO:0000313" key="2">
    <source>
        <dbReference type="EMBL" id="GII75814.1"/>
    </source>
</evidence>
<evidence type="ECO:0000256" key="1">
    <source>
        <dbReference type="SAM" id="SignalP"/>
    </source>
</evidence>
<keyword evidence="1" id="KW-0732">Signal</keyword>
<comment type="caution">
    <text evidence="2">The sequence shown here is derived from an EMBL/GenBank/DDBJ whole genome shotgun (WGS) entry which is preliminary data.</text>
</comment>
<accession>A0A919QXB8</accession>
<dbReference type="Proteomes" id="UP000655287">
    <property type="component" value="Unassembled WGS sequence"/>
</dbReference>
<reference evidence="2" key="1">
    <citation type="submission" date="2021-01" db="EMBL/GenBank/DDBJ databases">
        <title>Whole genome shotgun sequence of Sphaerisporangium rufum NBRC 109079.</title>
        <authorList>
            <person name="Komaki H."/>
            <person name="Tamura T."/>
        </authorList>
    </citation>
    <scope>NUCLEOTIDE SEQUENCE</scope>
    <source>
        <strain evidence="2">NBRC 109079</strain>
    </source>
</reference>
<dbReference type="RefSeq" id="WP_203982460.1">
    <property type="nucleotide sequence ID" value="NZ_BOOU01000012.1"/>
</dbReference>
<keyword evidence="3" id="KW-1185">Reference proteome</keyword>
<evidence type="ECO:0000313" key="3">
    <source>
        <dbReference type="Proteomes" id="UP000655287"/>
    </source>
</evidence>
<protein>
    <recommendedName>
        <fullName evidence="4">Secreted protein</fullName>
    </recommendedName>
</protein>
<dbReference type="AlphaFoldDB" id="A0A919QXB8"/>
<sequence length="90" mass="9469">MFSTMMAVTMGALFHMSPTTATSITHLPPCQHKTTSTLTNVAFATYGTSLVAAAVEGKGKDIFMIKNSECGGFMTAGRVRTEDSARSAST</sequence>
<feature type="signal peptide" evidence="1">
    <location>
        <begin position="1"/>
        <end position="21"/>
    </location>
</feature>
<feature type="chain" id="PRO_5039124297" description="Secreted protein" evidence="1">
    <location>
        <begin position="22"/>
        <end position="90"/>
    </location>
</feature>